<dbReference type="Pfam" id="PF23256">
    <property type="entry name" value="CHX17_2nd"/>
    <property type="match status" value="1"/>
</dbReference>
<feature type="transmembrane region" description="Helical" evidence="11">
    <location>
        <begin position="51"/>
        <end position="71"/>
    </location>
</feature>
<evidence type="ECO:0000256" key="5">
    <source>
        <dbReference type="ARBA" id="ARBA00022958"/>
    </source>
</evidence>
<comment type="similarity">
    <text evidence="9">Belongs to the monovalent cation:proton antiporter 2 (CPA2) transporter (TC 2.A.37) family. CHX (TC 2.A.37.4) subfamily.</text>
</comment>
<sequence length="893" mass="99211">MNSNQTIFSSKTYMYDIPVMRTQVYNVCLEQPMKVVSNGLWSDDSSHHIQFIPSQSAFTMLELQILVIFAVTQGFHFILKRIGIPYFVSQVMAGFLLGPSIPTGPLEKDKEMLFPFGSPDILNTISALGYSFFLFVTSVQMDLSLITKTGKKAWVLGLGSFFVPVGAGYLINNIDTAAFFIPAAVRNNIPIVFISHSGCSFAVITVLLNDLGILNSELGRLALSSAFVCDLTGGIWAGIGTAIVSEDNGLGHRIINVGVFLGFIIFIPLIGRPAMTWIVKRTPEGRPVKKIYIYIIITVVTVLGYNARFFRQPFFAAAVIFGLAVPEGPPLGSELVNQLELFSTWFLTSIFVTCCVMKVDFAECDSLTVVLVISGYIIMVHFIKCILCMGICRYCRMPSMDGFCLALILSCKGAADICSYVLVYDSMAQSKKVIVIMIVYVMVLGTASRLGVKALYNPSRKYAGYQKRNIMNLKENNELRIVACIHKPCHMNHIRNVLQLCSPGPENKLVTEILHLMELVGRSTPIFIAHKLQQGADSSSYNYSGELIMTFDLFERDHAGFATANTYTAISPVTLMHEDVCNLALDKNAAMVILPFHVKWGGDGSIESADNNIKALNSKVLERAPCSIGILINRGPSGFTSTCYNVAMVFLGGPDDREALCLAKRFVKNVGNMLFVYRLLARDRDASDWEQMIDDEVLREISGSYVRLENVSYEERTVDDGLETMFFVKELANNFDFIIVGRRNGMRSSQTSGLETWTEHSELGIIGDLLASPDTETRGSILVPLSRLLPPPLGRENYRPLSPNPRRKTTSPLSHKVSRKPPRRKTISPTRFRILPHPKLRMPPPRWARSDTTPTPRSDDTPPRCKERHTPGAKKTHPPTSLAHNDTKLTEAM</sequence>
<dbReference type="PANTHER" id="PTHR32468">
    <property type="entry name" value="CATION/H + ANTIPORTER"/>
    <property type="match status" value="1"/>
</dbReference>
<feature type="transmembrane region" description="Helical" evidence="11">
    <location>
        <begin position="291"/>
        <end position="307"/>
    </location>
</feature>
<feature type="transmembrane region" description="Helical" evidence="11">
    <location>
        <begin position="83"/>
        <end position="101"/>
    </location>
</feature>
<proteinExistence type="inferred from homology"/>
<dbReference type="EMBL" id="JBGMDY010000009">
    <property type="protein sequence ID" value="KAL2322319.1"/>
    <property type="molecule type" value="Genomic_DNA"/>
</dbReference>
<keyword evidence="2" id="KW-0813">Transport</keyword>
<keyword evidence="3" id="KW-0633">Potassium transport</keyword>
<dbReference type="AlphaFoldDB" id="A0ABD1LFL0"/>
<gene>
    <name evidence="14" type="ORF">Fmac_026698</name>
</gene>
<organism evidence="14 15">
    <name type="scientific">Flemingia macrophylla</name>
    <dbReference type="NCBI Taxonomy" id="520843"/>
    <lineage>
        <taxon>Eukaryota</taxon>
        <taxon>Viridiplantae</taxon>
        <taxon>Streptophyta</taxon>
        <taxon>Embryophyta</taxon>
        <taxon>Tracheophyta</taxon>
        <taxon>Spermatophyta</taxon>
        <taxon>Magnoliopsida</taxon>
        <taxon>eudicotyledons</taxon>
        <taxon>Gunneridae</taxon>
        <taxon>Pentapetalae</taxon>
        <taxon>rosids</taxon>
        <taxon>fabids</taxon>
        <taxon>Fabales</taxon>
        <taxon>Fabaceae</taxon>
        <taxon>Papilionoideae</taxon>
        <taxon>50 kb inversion clade</taxon>
        <taxon>NPAAA clade</taxon>
        <taxon>indigoferoid/millettioid clade</taxon>
        <taxon>Phaseoleae</taxon>
        <taxon>Flemingia</taxon>
    </lineage>
</organism>
<name>A0ABD1LFL0_9FABA</name>
<protein>
    <recommendedName>
        <fullName evidence="16">Cation/H+ exchanger domain-containing protein</fullName>
    </recommendedName>
</protein>
<evidence type="ECO:0000256" key="4">
    <source>
        <dbReference type="ARBA" id="ARBA00022692"/>
    </source>
</evidence>
<feature type="transmembrane region" description="Helical" evidence="11">
    <location>
        <begin position="250"/>
        <end position="270"/>
    </location>
</feature>
<keyword evidence="8 11" id="KW-0472">Membrane</keyword>
<dbReference type="PANTHER" id="PTHR32468:SF101">
    <property type="entry name" value="CATION_H+ EXCHANGER 2"/>
    <property type="match status" value="1"/>
</dbReference>
<dbReference type="Pfam" id="PF00999">
    <property type="entry name" value="Na_H_Exchanger"/>
    <property type="match status" value="1"/>
</dbReference>
<evidence type="ECO:0000256" key="7">
    <source>
        <dbReference type="ARBA" id="ARBA00023065"/>
    </source>
</evidence>
<evidence type="ECO:0000256" key="9">
    <source>
        <dbReference type="ARBA" id="ARBA00038341"/>
    </source>
</evidence>
<feature type="domain" description="Cation/H+ exchanger transmembrane" evidence="12">
    <location>
        <begin position="71"/>
        <end position="443"/>
    </location>
</feature>
<evidence type="ECO:0000256" key="10">
    <source>
        <dbReference type="SAM" id="MobiDB-lite"/>
    </source>
</evidence>
<evidence type="ECO:0000259" key="12">
    <source>
        <dbReference type="Pfam" id="PF00999"/>
    </source>
</evidence>
<keyword evidence="4 11" id="KW-0812">Transmembrane</keyword>
<feature type="transmembrane region" description="Helical" evidence="11">
    <location>
        <begin position="367"/>
        <end position="391"/>
    </location>
</feature>
<evidence type="ECO:0000313" key="15">
    <source>
        <dbReference type="Proteomes" id="UP001603857"/>
    </source>
</evidence>
<evidence type="ECO:0000256" key="11">
    <source>
        <dbReference type="SAM" id="Phobius"/>
    </source>
</evidence>
<evidence type="ECO:0000256" key="2">
    <source>
        <dbReference type="ARBA" id="ARBA00022448"/>
    </source>
</evidence>
<dbReference type="Proteomes" id="UP001603857">
    <property type="component" value="Unassembled WGS sequence"/>
</dbReference>
<keyword evidence="5" id="KW-0630">Potassium</keyword>
<dbReference type="Gene3D" id="1.20.1530.20">
    <property type="match status" value="1"/>
</dbReference>
<evidence type="ECO:0000256" key="8">
    <source>
        <dbReference type="ARBA" id="ARBA00023136"/>
    </source>
</evidence>
<dbReference type="GO" id="GO:0006813">
    <property type="term" value="P:potassium ion transport"/>
    <property type="evidence" value="ECO:0007669"/>
    <property type="project" value="UniProtKB-KW"/>
</dbReference>
<feature type="transmembrane region" description="Helical" evidence="11">
    <location>
        <begin position="434"/>
        <end position="452"/>
    </location>
</feature>
<feature type="compositionally biased region" description="Basic and acidic residues" evidence="10">
    <location>
        <begin position="857"/>
        <end position="870"/>
    </location>
</feature>
<evidence type="ECO:0000256" key="6">
    <source>
        <dbReference type="ARBA" id="ARBA00022989"/>
    </source>
</evidence>
<keyword evidence="7" id="KW-0406">Ion transport</keyword>
<evidence type="ECO:0000313" key="14">
    <source>
        <dbReference type="EMBL" id="KAL2322319.1"/>
    </source>
</evidence>
<feature type="transmembrane region" description="Helical" evidence="11">
    <location>
        <begin position="191"/>
        <end position="209"/>
    </location>
</feature>
<comment type="caution">
    <text evidence="14">The sequence shown here is derived from an EMBL/GenBank/DDBJ whole genome shotgun (WGS) entry which is preliminary data.</text>
</comment>
<comment type="subcellular location">
    <subcellularLocation>
        <location evidence="1">Membrane</location>
        <topology evidence="1">Multi-pass membrane protein</topology>
    </subcellularLocation>
</comment>
<keyword evidence="15" id="KW-1185">Reference proteome</keyword>
<dbReference type="InterPro" id="IPR057291">
    <property type="entry name" value="CHX17_2nd"/>
</dbReference>
<dbReference type="InterPro" id="IPR006153">
    <property type="entry name" value="Cation/H_exchanger_TM"/>
</dbReference>
<dbReference type="InterPro" id="IPR050794">
    <property type="entry name" value="CPA2_transporter"/>
</dbReference>
<feature type="region of interest" description="Disordered" evidence="10">
    <location>
        <begin position="786"/>
        <end position="893"/>
    </location>
</feature>
<feature type="transmembrane region" description="Helical" evidence="11">
    <location>
        <begin position="121"/>
        <end position="141"/>
    </location>
</feature>
<evidence type="ECO:0000259" key="13">
    <source>
        <dbReference type="Pfam" id="PF23256"/>
    </source>
</evidence>
<accession>A0ABD1LFL0</accession>
<feature type="domain" description="Cation/H(+) antiporter central" evidence="13">
    <location>
        <begin position="508"/>
        <end position="638"/>
    </location>
</feature>
<feature type="transmembrane region" description="Helical" evidence="11">
    <location>
        <begin position="221"/>
        <end position="244"/>
    </location>
</feature>
<reference evidence="14 15" key="1">
    <citation type="submission" date="2024-08" db="EMBL/GenBank/DDBJ databases">
        <title>Insights into the chromosomal genome structure of Flemingia macrophylla.</title>
        <authorList>
            <person name="Ding Y."/>
            <person name="Zhao Y."/>
            <person name="Bi W."/>
            <person name="Wu M."/>
            <person name="Zhao G."/>
            <person name="Gong Y."/>
            <person name="Li W."/>
            <person name="Zhang P."/>
        </authorList>
    </citation>
    <scope>NUCLEOTIDE SEQUENCE [LARGE SCALE GENOMIC DNA]</scope>
    <source>
        <strain evidence="14">DYQJB</strain>
        <tissue evidence="14">Leaf</tissue>
    </source>
</reference>
<evidence type="ECO:0000256" key="3">
    <source>
        <dbReference type="ARBA" id="ARBA00022538"/>
    </source>
</evidence>
<dbReference type="InterPro" id="IPR038770">
    <property type="entry name" value="Na+/solute_symporter_sf"/>
</dbReference>
<keyword evidence="6 11" id="KW-1133">Transmembrane helix</keyword>
<dbReference type="GO" id="GO:0016020">
    <property type="term" value="C:membrane"/>
    <property type="evidence" value="ECO:0007669"/>
    <property type="project" value="UniProtKB-SubCell"/>
</dbReference>
<feature type="transmembrane region" description="Helical" evidence="11">
    <location>
        <begin position="403"/>
        <end position="422"/>
    </location>
</feature>
<feature type="compositionally biased region" description="Basic residues" evidence="10">
    <location>
        <begin position="816"/>
        <end position="826"/>
    </location>
</feature>
<evidence type="ECO:0008006" key="16">
    <source>
        <dbReference type="Google" id="ProtNLM"/>
    </source>
</evidence>
<feature type="transmembrane region" description="Helical" evidence="11">
    <location>
        <begin position="153"/>
        <end position="171"/>
    </location>
</feature>
<evidence type="ECO:0000256" key="1">
    <source>
        <dbReference type="ARBA" id="ARBA00004141"/>
    </source>
</evidence>